<evidence type="ECO:0000313" key="3">
    <source>
        <dbReference type="EMBL" id="SVA84968.1"/>
    </source>
</evidence>
<dbReference type="SMART" id="SM00116">
    <property type="entry name" value="CBS"/>
    <property type="match status" value="1"/>
</dbReference>
<gene>
    <name evidence="3" type="ORF">METZ01_LOCUS137822</name>
</gene>
<dbReference type="InterPro" id="IPR000644">
    <property type="entry name" value="CBS_dom"/>
</dbReference>
<evidence type="ECO:0000256" key="1">
    <source>
        <dbReference type="SAM" id="MobiDB-lite"/>
    </source>
</evidence>
<feature type="non-terminal residue" evidence="3">
    <location>
        <position position="86"/>
    </location>
</feature>
<reference evidence="3" key="1">
    <citation type="submission" date="2018-05" db="EMBL/GenBank/DDBJ databases">
        <authorList>
            <person name="Lanie J.A."/>
            <person name="Ng W.-L."/>
            <person name="Kazmierczak K.M."/>
            <person name="Andrzejewski T.M."/>
            <person name="Davidsen T.M."/>
            <person name="Wayne K.J."/>
            <person name="Tettelin H."/>
            <person name="Glass J.I."/>
            <person name="Rusch D."/>
            <person name="Podicherti R."/>
            <person name="Tsui H.-C.T."/>
            <person name="Winkler M.E."/>
        </authorList>
    </citation>
    <scope>NUCLEOTIDE SEQUENCE</scope>
</reference>
<protein>
    <recommendedName>
        <fullName evidence="2">CBS domain-containing protein</fullName>
    </recommendedName>
</protein>
<dbReference type="SUPFAM" id="SSF54631">
    <property type="entry name" value="CBS-domain pair"/>
    <property type="match status" value="1"/>
</dbReference>
<dbReference type="Pfam" id="PF00571">
    <property type="entry name" value="CBS"/>
    <property type="match status" value="1"/>
</dbReference>
<dbReference type="InterPro" id="IPR046342">
    <property type="entry name" value="CBS_dom_sf"/>
</dbReference>
<accession>A0A381Z6U8</accession>
<dbReference type="Gene3D" id="3.10.580.10">
    <property type="entry name" value="CBS-domain"/>
    <property type="match status" value="1"/>
</dbReference>
<feature type="region of interest" description="Disordered" evidence="1">
    <location>
        <begin position="1"/>
        <end position="24"/>
    </location>
</feature>
<organism evidence="3">
    <name type="scientific">marine metagenome</name>
    <dbReference type="NCBI Taxonomy" id="408172"/>
    <lineage>
        <taxon>unclassified sequences</taxon>
        <taxon>metagenomes</taxon>
        <taxon>ecological metagenomes</taxon>
    </lineage>
</organism>
<dbReference type="AlphaFoldDB" id="A0A381Z6U8"/>
<sequence>MSEFFDDEHQLMDEQEFEESKEMTEGISINDPIDTLTLHKMVLVERGTTIQTVIEQFRAEKVACVLVGDEKLYGIFTERDVIMKLA</sequence>
<dbReference type="EMBL" id="UINC01020177">
    <property type="protein sequence ID" value="SVA84968.1"/>
    <property type="molecule type" value="Genomic_DNA"/>
</dbReference>
<evidence type="ECO:0000259" key="2">
    <source>
        <dbReference type="SMART" id="SM00116"/>
    </source>
</evidence>
<feature type="domain" description="CBS" evidence="2">
    <location>
        <begin position="40"/>
        <end position="86"/>
    </location>
</feature>
<feature type="compositionally biased region" description="Basic and acidic residues" evidence="1">
    <location>
        <begin position="7"/>
        <end position="24"/>
    </location>
</feature>
<name>A0A381Z6U8_9ZZZZ</name>
<proteinExistence type="predicted"/>